<sequence>MTASLFDWLNWFCWGLFGLVWILGAFYNSYQAPQVAKKRFRYDWLILAGLAWYLDSRYAPHYLHLFRFSLPWHLPWLAWLGTILLLVSTVFTLWSRWTLGKMWATNAQVKAEHRLVTGGPYRITRHPIYTGILGMILGSAFSLGEAFAVIFVLVLIFFFNRMRLEEKLMVETFGDEYLAYRKRVPKLIPGLKPR</sequence>
<keyword evidence="6" id="KW-0489">Methyltransferase</keyword>
<dbReference type="EC" id="2.1.1.17" evidence="6 7"/>
<evidence type="ECO:0000256" key="1">
    <source>
        <dbReference type="ARBA" id="ARBA00004127"/>
    </source>
</evidence>
<reference evidence="6" key="2">
    <citation type="submission" date="2020-01" db="EMBL/GenBank/DDBJ databases">
        <authorList>
            <person name="Hornung B."/>
        </authorList>
    </citation>
    <scope>NUCLEOTIDE SEQUENCE</scope>
    <source>
        <strain evidence="6">PacBioINE</strain>
    </source>
</reference>
<evidence type="ECO:0000313" key="6">
    <source>
        <dbReference type="EMBL" id="CAA7602232.1"/>
    </source>
</evidence>
<name>A0A8S0WGV4_9FIRM</name>
<keyword evidence="4 5" id="KW-0472">Membrane</keyword>
<dbReference type="GO" id="GO:0004608">
    <property type="term" value="F:phosphatidylethanolamine N-methyltransferase activity"/>
    <property type="evidence" value="ECO:0007669"/>
    <property type="project" value="UniProtKB-EC"/>
</dbReference>
<comment type="subcellular location">
    <subcellularLocation>
        <location evidence="1">Endomembrane system</location>
        <topology evidence="1">Multi-pass membrane protein</topology>
    </subcellularLocation>
</comment>
<evidence type="ECO:0000313" key="8">
    <source>
        <dbReference type="Proteomes" id="UP001071230"/>
    </source>
</evidence>
<dbReference type="Proteomes" id="UP001071230">
    <property type="component" value="Unassembled WGS sequence"/>
</dbReference>
<evidence type="ECO:0000256" key="5">
    <source>
        <dbReference type="SAM" id="Phobius"/>
    </source>
</evidence>
<dbReference type="KEGG" id="aacx:DEACI_2905"/>
<dbReference type="EMBL" id="LR746496">
    <property type="protein sequence ID" value="CAA7602232.1"/>
    <property type="molecule type" value="Genomic_DNA"/>
</dbReference>
<keyword evidence="8" id="KW-1185">Reference proteome</keyword>
<dbReference type="GO" id="GO:0032259">
    <property type="term" value="P:methylation"/>
    <property type="evidence" value="ECO:0007669"/>
    <property type="project" value="UniProtKB-KW"/>
</dbReference>
<evidence type="ECO:0000313" key="7">
    <source>
        <dbReference type="EMBL" id="CEJ07550.1"/>
    </source>
</evidence>
<dbReference type="PANTHER" id="PTHR12714">
    <property type="entry name" value="PROTEIN-S ISOPRENYLCYSTEINE O-METHYLTRANSFERASE"/>
    <property type="match status" value="1"/>
</dbReference>
<keyword evidence="3 5" id="KW-1133">Transmembrane helix</keyword>
<dbReference type="InterPro" id="IPR007318">
    <property type="entry name" value="Phopholipid_MeTrfase"/>
</dbReference>
<dbReference type="EMBL" id="CDGJ01000058">
    <property type="protein sequence ID" value="CEJ07550.1"/>
    <property type="molecule type" value="Genomic_DNA"/>
</dbReference>
<organism evidence="6">
    <name type="scientific">Acididesulfobacillus acetoxydans</name>
    <dbReference type="NCBI Taxonomy" id="1561005"/>
    <lineage>
        <taxon>Bacteria</taxon>
        <taxon>Bacillati</taxon>
        <taxon>Bacillota</taxon>
        <taxon>Clostridia</taxon>
        <taxon>Eubacteriales</taxon>
        <taxon>Peptococcaceae</taxon>
        <taxon>Acididesulfobacillus</taxon>
    </lineage>
</organism>
<dbReference type="GO" id="GO:0012505">
    <property type="term" value="C:endomembrane system"/>
    <property type="evidence" value="ECO:0007669"/>
    <property type="project" value="UniProtKB-SubCell"/>
</dbReference>
<protein>
    <submittedName>
        <fullName evidence="6">Phosphatidylethanolamine N-methyltransferase</fullName>
        <ecNumber evidence="6 7">2.1.1.17</ecNumber>
    </submittedName>
    <submittedName>
        <fullName evidence="7">Phospholipid methyltransferase</fullName>
        <ecNumber evidence="7">2.1.1.100</ecNumber>
    </submittedName>
</protein>
<feature type="transmembrane region" description="Helical" evidence="5">
    <location>
        <begin position="6"/>
        <end position="27"/>
    </location>
</feature>
<gene>
    <name evidence="7" type="ORF">DEACI_2016</name>
    <name evidence="6" type="ORF">DEACI_2905</name>
</gene>
<keyword evidence="2 5" id="KW-0812">Transmembrane</keyword>
<proteinExistence type="predicted"/>
<dbReference type="EC" id="2.1.1.100" evidence="7"/>
<dbReference type="Proteomes" id="UP000836597">
    <property type="component" value="Chromosome"/>
</dbReference>
<reference evidence="7" key="1">
    <citation type="submission" date="2014-11" db="EMBL/GenBank/DDBJ databases">
        <authorList>
            <person name="Hornung B.V."/>
        </authorList>
    </citation>
    <scope>NUCLEOTIDE SEQUENCE</scope>
    <source>
        <strain evidence="7">INE</strain>
    </source>
</reference>
<feature type="transmembrane region" description="Helical" evidence="5">
    <location>
        <begin position="132"/>
        <end position="159"/>
    </location>
</feature>
<dbReference type="Pfam" id="PF04191">
    <property type="entry name" value="PEMT"/>
    <property type="match status" value="1"/>
</dbReference>
<dbReference type="RefSeq" id="WP_240985635.1">
    <property type="nucleotide sequence ID" value="NZ_CDGJ01000058.1"/>
</dbReference>
<dbReference type="Gene3D" id="1.20.120.1630">
    <property type="match status" value="1"/>
</dbReference>
<evidence type="ECO:0000256" key="3">
    <source>
        <dbReference type="ARBA" id="ARBA00022989"/>
    </source>
</evidence>
<accession>A0A8S0WGV4</accession>
<evidence type="ECO:0000256" key="4">
    <source>
        <dbReference type="ARBA" id="ARBA00023136"/>
    </source>
</evidence>
<keyword evidence="6" id="KW-0808">Transferase</keyword>
<dbReference type="AlphaFoldDB" id="A0A8S0WGV4"/>
<feature type="transmembrane region" description="Helical" evidence="5">
    <location>
        <begin position="74"/>
        <end position="94"/>
    </location>
</feature>
<evidence type="ECO:0000256" key="2">
    <source>
        <dbReference type="ARBA" id="ARBA00022692"/>
    </source>
</evidence>
<dbReference type="GO" id="GO:0004671">
    <property type="term" value="F:protein C-terminal S-isoprenylcysteine carboxyl O-methyltransferase activity"/>
    <property type="evidence" value="ECO:0007669"/>
    <property type="project" value="UniProtKB-EC"/>
</dbReference>
<dbReference type="PANTHER" id="PTHR12714:SF24">
    <property type="entry name" value="SLR1182 PROTEIN"/>
    <property type="match status" value="1"/>
</dbReference>